<evidence type="ECO:0000256" key="1">
    <source>
        <dbReference type="ARBA" id="ARBA00003389"/>
    </source>
</evidence>
<evidence type="ECO:0000256" key="9">
    <source>
        <dbReference type="ARBA" id="ARBA00022989"/>
    </source>
</evidence>
<evidence type="ECO:0000256" key="6">
    <source>
        <dbReference type="ARBA" id="ARBA00022692"/>
    </source>
</evidence>
<evidence type="ECO:0000256" key="3">
    <source>
        <dbReference type="ARBA" id="ARBA00004586"/>
    </source>
</evidence>
<keyword evidence="9 13" id="KW-1133">Transmembrane helix</keyword>
<dbReference type="InterPro" id="IPR007292">
    <property type="entry name" value="Nuclear_fusion_Kar5"/>
</dbReference>
<dbReference type="GO" id="GO:0048288">
    <property type="term" value="P:nuclear membrane fusion involved in karyogamy"/>
    <property type="evidence" value="ECO:0007669"/>
    <property type="project" value="InterPro"/>
</dbReference>
<keyword evidence="10 13" id="KW-0472">Membrane</keyword>
<dbReference type="PANTHER" id="PTHR28012:SF1">
    <property type="entry name" value="NUCLEAR FUSION PROTEIN KAR5"/>
    <property type="match status" value="1"/>
</dbReference>
<proteinExistence type="inferred from homology"/>
<evidence type="ECO:0000313" key="16">
    <source>
        <dbReference type="Proteomes" id="UP001345827"/>
    </source>
</evidence>
<evidence type="ECO:0000256" key="5">
    <source>
        <dbReference type="ARBA" id="ARBA00022459"/>
    </source>
</evidence>
<comment type="caution">
    <text evidence="15">The sequence shown here is derived from an EMBL/GenBank/DDBJ whole genome shotgun (WGS) entry which is preliminary data.</text>
</comment>
<evidence type="ECO:0008006" key="17">
    <source>
        <dbReference type="Google" id="ProtNLM"/>
    </source>
</evidence>
<feature type="transmembrane region" description="Helical" evidence="13">
    <location>
        <begin position="469"/>
        <end position="487"/>
    </location>
</feature>
<dbReference type="GO" id="GO:0000742">
    <property type="term" value="P:karyogamy involved in conjugation with cellular fusion"/>
    <property type="evidence" value="ECO:0007669"/>
    <property type="project" value="InterPro"/>
</dbReference>
<reference evidence="15 16" key="1">
    <citation type="submission" date="2023-06" db="EMBL/GenBank/DDBJ databases">
        <title>Black Yeasts Isolated from many extreme environments.</title>
        <authorList>
            <person name="Coleine C."/>
            <person name="Stajich J.E."/>
            <person name="Selbmann L."/>
        </authorList>
    </citation>
    <scope>NUCLEOTIDE SEQUENCE [LARGE SCALE GENOMIC DNA]</scope>
    <source>
        <strain evidence="15 16">CCFEE 5887</strain>
    </source>
</reference>
<evidence type="ECO:0000256" key="13">
    <source>
        <dbReference type="SAM" id="Phobius"/>
    </source>
</evidence>
<dbReference type="GO" id="GO:0031965">
    <property type="term" value="C:nuclear membrane"/>
    <property type="evidence" value="ECO:0007669"/>
    <property type="project" value="UniProtKB-SubCell"/>
</dbReference>
<protein>
    <recommendedName>
        <fullName evidence="17">Nuclear fusion protein KAR5</fullName>
    </recommendedName>
</protein>
<keyword evidence="6 13" id="KW-0812">Transmembrane</keyword>
<evidence type="ECO:0000256" key="12">
    <source>
        <dbReference type="ARBA" id="ARBA00023242"/>
    </source>
</evidence>
<evidence type="ECO:0000256" key="2">
    <source>
        <dbReference type="ARBA" id="ARBA00004126"/>
    </source>
</evidence>
<evidence type="ECO:0000313" key="15">
    <source>
        <dbReference type="EMBL" id="KAK5535751.1"/>
    </source>
</evidence>
<evidence type="ECO:0000256" key="11">
    <source>
        <dbReference type="ARBA" id="ARBA00023180"/>
    </source>
</evidence>
<dbReference type="GO" id="GO:0005789">
    <property type="term" value="C:endoplasmic reticulum membrane"/>
    <property type="evidence" value="ECO:0007669"/>
    <property type="project" value="UniProtKB-SubCell"/>
</dbReference>
<keyword evidence="5" id="KW-0415">Karyogamy</keyword>
<accession>A0AAV9Q5M9</accession>
<feature type="chain" id="PRO_5043967676" description="Nuclear fusion protein KAR5" evidence="14">
    <location>
        <begin position="30"/>
        <end position="622"/>
    </location>
</feature>
<keyword evidence="7 14" id="KW-0732">Signal</keyword>
<comment type="function">
    <text evidence="1">Required for nuclear membrane fusion during karyogamy.</text>
</comment>
<keyword evidence="8" id="KW-0256">Endoplasmic reticulum</keyword>
<feature type="transmembrane region" description="Helical" evidence="13">
    <location>
        <begin position="543"/>
        <end position="568"/>
    </location>
</feature>
<comment type="subcellular location">
    <subcellularLocation>
        <location evidence="3">Endoplasmic reticulum membrane</location>
    </subcellularLocation>
    <subcellularLocation>
        <location evidence="2">Nucleus membrane</location>
    </subcellularLocation>
</comment>
<feature type="transmembrane region" description="Helical" evidence="13">
    <location>
        <begin position="494"/>
        <end position="513"/>
    </location>
</feature>
<evidence type="ECO:0000256" key="7">
    <source>
        <dbReference type="ARBA" id="ARBA00022729"/>
    </source>
</evidence>
<gene>
    <name evidence="15" type="ORF">LTR25_005653</name>
</gene>
<keyword evidence="11" id="KW-0325">Glycoprotein</keyword>
<keyword evidence="12" id="KW-0539">Nucleus</keyword>
<dbReference type="Proteomes" id="UP001345827">
    <property type="component" value="Unassembled WGS sequence"/>
</dbReference>
<sequence>MQSHWHSRGLWSTHLIVLTCFVFISLCQTKSFLGADLTWGALRRDRGNPQPDLTDLLAFRDMEQDPVFQKAMQVINNLATQSTCHQSAAAQLLVTCKASGKSATPASGKHELLERSKSVYAVRVAVCETGEGRAAVPATCRPVLDIPQRLQGEIDVVSSKSLAACLEALLVEHYYWTSYSNNRQDANTLCQASTLEASRLEALHSYQKLAELLPEFRQTLESTRSQWSGFVKQQEEDARNINKIQQKNQVQLQEQHKSEMSAFHRAMVAAKAGLEDVSQLFHQSMAKTGSEVIQTHEALAQVLSDFATLQDLLAQVAQTTSDDNAAVAAVHAEDMHGVHELALATTEALKRLQADEVVQDVSNLLLQVKGDLDSIASAQSVQLASTEHQMELSAELYEAQKASLVLGQEMRHSSLSLASHLDNADAVAGRVSSRLDKVNQALSRVEKVSVVLSALSAVVAIPLQMIDQLHFRLFASFSMPAVILFFWKPRKYAYSLMAVYVFLESLISSLVQYKTTISTCFRRLGNQSRAVSTFNFQYINRNAMLALTAIGISIIITIVITCYCIFFASRPPKPGVSRKAIAQNALFDKRYWDECSAERRLRSGKRLRYHSPDRFRRAATVA</sequence>
<dbReference type="PANTHER" id="PTHR28012">
    <property type="entry name" value="NUCLEAR FUSION PROTEIN KAR5"/>
    <property type="match status" value="1"/>
</dbReference>
<name>A0AAV9Q5M9_9PEZI</name>
<dbReference type="EMBL" id="JAXLQG010000009">
    <property type="protein sequence ID" value="KAK5535751.1"/>
    <property type="molecule type" value="Genomic_DNA"/>
</dbReference>
<evidence type="ECO:0000256" key="8">
    <source>
        <dbReference type="ARBA" id="ARBA00022824"/>
    </source>
</evidence>
<feature type="signal peptide" evidence="14">
    <location>
        <begin position="1"/>
        <end position="29"/>
    </location>
</feature>
<comment type="similarity">
    <text evidence="4">Belongs to the KAR5 family.</text>
</comment>
<evidence type="ECO:0000256" key="10">
    <source>
        <dbReference type="ARBA" id="ARBA00023136"/>
    </source>
</evidence>
<evidence type="ECO:0000256" key="14">
    <source>
        <dbReference type="SAM" id="SignalP"/>
    </source>
</evidence>
<dbReference type="AlphaFoldDB" id="A0AAV9Q5M9"/>
<keyword evidence="16" id="KW-1185">Reference proteome</keyword>
<evidence type="ECO:0000256" key="4">
    <source>
        <dbReference type="ARBA" id="ARBA00010473"/>
    </source>
</evidence>
<organism evidence="15 16">
    <name type="scientific">Vermiconidia calcicola</name>
    <dbReference type="NCBI Taxonomy" id="1690605"/>
    <lineage>
        <taxon>Eukaryota</taxon>
        <taxon>Fungi</taxon>
        <taxon>Dikarya</taxon>
        <taxon>Ascomycota</taxon>
        <taxon>Pezizomycotina</taxon>
        <taxon>Dothideomycetes</taxon>
        <taxon>Dothideomycetidae</taxon>
        <taxon>Mycosphaerellales</taxon>
        <taxon>Extremaceae</taxon>
        <taxon>Vermiconidia</taxon>
    </lineage>
</organism>